<sequence>MKVLQVIDQAFRTTVEEQDDTILWLTQSMRGAGGDLQVLLSGHGVQYAVLHQRQPPLTLGSWQQSQPAELLRDLTNLTESGVPVYAVREDLEERGLAHLPLQAGIELLGRAALVELYEQVDQIWQW</sequence>
<dbReference type="STRING" id="930169.B5T_03044"/>
<accession>K0CI01</accession>
<keyword evidence="2" id="KW-1185">Reference proteome</keyword>
<organism evidence="1 2">
    <name type="scientific">Alcanivorax dieselolei (strain DSM 16502 / CGMCC 1.3690 / MCCC 1A00001 / B-5)</name>
    <name type="common">Alloalcanivorax dieselolei</name>
    <dbReference type="NCBI Taxonomy" id="930169"/>
    <lineage>
        <taxon>Bacteria</taxon>
        <taxon>Pseudomonadati</taxon>
        <taxon>Pseudomonadota</taxon>
        <taxon>Gammaproteobacteria</taxon>
        <taxon>Oceanospirillales</taxon>
        <taxon>Alcanivoracaceae</taxon>
        <taxon>Alloalcanivorax</taxon>
    </lineage>
</organism>
<dbReference type="OrthoDB" id="427514at2"/>
<name>K0CI01_ALCDB</name>
<dbReference type="PATRIC" id="fig|930169.3.peg.3007"/>
<dbReference type="eggNOG" id="ENOG5032VEW">
    <property type="taxonomic scope" value="Bacteria"/>
</dbReference>
<dbReference type="RefSeq" id="WP_014995378.1">
    <property type="nucleotide sequence ID" value="NC_018691.1"/>
</dbReference>
<dbReference type="HOGENOM" id="CLU_158696_0_0_6"/>
<dbReference type="SUPFAM" id="SSF75169">
    <property type="entry name" value="DsrEFH-like"/>
    <property type="match status" value="1"/>
</dbReference>
<evidence type="ECO:0000313" key="2">
    <source>
        <dbReference type="Proteomes" id="UP000006286"/>
    </source>
</evidence>
<dbReference type="InterPro" id="IPR027396">
    <property type="entry name" value="DsrEFH-like"/>
</dbReference>
<dbReference type="Proteomes" id="UP000006286">
    <property type="component" value="Chromosome"/>
</dbReference>
<reference evidence="1 2" key="1">
    <citation type="journal article" date="2012" name="J. Bacteriol.">
        <title>Complete genome sequence of Alcanivorax dieselolei type strain B5.</title>
        <authorList>
            <person name="Lai Q."/>
            <person name="Li W."/>
            <person name="Shao Z."/>
        </authorList>
    </citation>
    <scope>NUCLEOTIDE SEQUENCE [LARGE SCALE GENOMIC DNA]</scope>
    <source>
        <strain evidence="2">DSM 16502 / CGMCC 1.3690 / B-5</strain>
    </source>
</reference>
<dbReference type="AlphaFoldDB" id="K0CI01"/>
<protein>
    <submittedName>
        <fullName evidence="1">Uncharacterized protein</fullName>
    </submittedName>
</protein>
<gene>
    <name evidence="1" type="ordered locus">B5T_03044</name>
</gene>
<dbReference type="KEGG" id="adi:B5T_03044"/>
<dbReference type="EMBL" id="CP003466">
    <property type="protein sequence ID" value="AFT71312.1"/>
    <property type="molecule type" value="Genomic_DNA"/>
</dbReference>
<dbReference type="Gene3D" id="3.40.1260.10">
    <property type="entry name" value="DsrEFH-like"/>
    <property type="match status" value="1"/>
</dbReference>
<evidence type="ECO:0000313" key="1">
    <source>
        <dbReference type="EMBL" id="AFT71312.1"/>
    </source>
</evidence>
<proteinExistence type="predicted"/>